<protein>
    <recommendedName>
        <fullName evidence="2">Putative antitoxin PABY_24020</fullName>
    </recommendedName>
</protein>
<reference evidence="3 4" key="1">
    <citation type="submission" date="2023-09" db="EMBL/GenBank/DDBJ databases">
        <title>Pyrofollis japonicus gen. nov. sp. nov., a novel member of the family Pyrodictiaceae isolated from the Iheya North hydrothermal field.</title>
        <authorList>
            <person name="Miyazaki U."/>
            <person name="Sanari M."/>
            <person name="Tame A."/>
            <person name="Kitajima M."/>
            <person name="Okamoto A."/>
            <person name="Sawayama S."/>
            <person name="Miyazaki J."/>
            <person name="Takai K."/>
            <person name="Nakagawa S."/>
        </authorList>
    </citation>
    <scope>NUCLEOTIDE SEQUENCE [LARGE SCALE GENOMIC DNA]</scope>
    <source>
        <strain evidence="3 4">AV2</strain>
    </source>
</reference>
<gene>
    <name evidence="3" type="ORF">PABY_24020</name>
</gene>
<dbReference type="InterPro" id="IPR003847">
    <property type="entry name" value="Put_antitoxin"/>
</dbReference>
<organism evidence="3 4">
    <name type="scientific">Pyrodictium abyssi</name>
    <dbReference type="NCBI Taxonomy" id="54256"/>
    <lineage>
        <taxon>Archaea</taxon>
        <taxon>Thermoproteota</taxon>
        <taxon>Thermoprotei</taxon>
        <taxon>Desulfurococcales</taxon>
        <taxon>Pyrodictiaceae</taxon>
        <taxon>Pyrodictium</taxon>
    </lineage>
</organism>
<dbReference type="GeneID" id="89290407"/>
<proteinExistence type="inferred from homology"/>
<dbReference type="Pfam" id="PF02697">
    <property type="entry name" value="VAPB_antitox"/>
    <property type="match status" value="1"/>
</dbReference>
<evidence type="ECO:0000313" key="3">
    <source>
        <dbReference type="EMBL" id="BES82835.1"/>
    </source>
</evidence>
<dbReference type="HAMAP" id="MF_00794">
    <property type="entry name" value="UPF0330"/>
    <property type="match status" value="1"/>
</dbReference>
<dbReference type="EMBL" id="AP028907">
    <property type="protein sequence ID" value="BES82835.1"/>
    <property type="molecule type" value="Genomic_DNA"/>
</dbReference>
<keyword evidence="1" id="KW-1277">Toxin-antitoxin system</keyword>
<accession>A0ABN6ZV08</accession>
<sequence length="80" mass="9452">MARTITVSEEAYEALKRYKREGESFSQAILRLIEEAGRRRSLLSLAGAWSDMSDSEEEALLEEIRQAWRRWRVQSWTRTC</sequence>
<evidence type="ECO:0000256" key="2">
    <source>
        <dbReference type="HAMAP-Rule" id="MF_00794"/>
    </source>
</evidence>
<evidence type="ECO:0000313" key="4">
    <source>
        <dbReference type="Proteomes" id="UP001341135"/>
    </source>
</evidence>
<comment type="function">
    <text evidence="2">Possibly the antitoxin component of a toxin-antitoxin (TA) module.</text>
</comment>
<evidence type="ECO:0000256" key="1">
    <source>
        <dbReference type="ARBA" id="ARBA00022649"/>
    </source>
</evidence>
<dbReference type="Proteomes" id="UP001341135">
    <property type="component" value="Chromosome"/>
</dbReference>
<dbReference type="RefSeq" id="WP_338250537.1">
    <property type="nucleotide sequence ID" value="NZ_AP028907.1"/>
</dbReference>
<comment type="similarity">
    <text evidence="2">Belongs to the UPF0330 family.</text>
</comment>
<name>A0ABN6ZV08_9CREN</name>
<keyword evidence="4" id="KW-1185">Reference proteome</keyword>